<dbReference type="PANTHER" id="PTHR11618">
    <property type="entry name" value="TRANSCRIPTION INITIATION FACTOR IIB-RELATED"/>
    <property type="match status" value="1"/>
</dbReference>
<evidence type="ECO:0000313" key="8">
    <source>
        <dbReference type="EMBL" id="KAJ4458848.1"/>
    </source>
</evidence>
<proteinExistence type="inferred from homology"/>
<keyword evidence="9" id="KW-1185">Reference proteome</keyword>
<evidence type="ECO:0000256" key="3">
    <source>
        <dbReference type="ARBA" id="ARBA00023015"/>
    </source>
</evidence>
<gene>
    <name evidence="8" type="ORF">PAPYR_5375</name>
</gene>
<evidence type="ECO:0000259" key="7">
    <source>
        <dbReference type="SMART" id="SM00385"/>
    </source>
</evidence>
<accession>A0ABQ8UHY4</accession>
<evidence type="ECO:0000256" key="4">
    <source>
        <dbReference type="ARBA" id="ARBA00023163"/>
    </source>
</evidence>
<evidence type="ECO:0000256" key="6">
    <source>
        <dbReference type="SAM" id="MobiDB-lite"/>
    </source>
</evidence>
<comment type="similarity">
    <text evidence="1">Belongs to the TFIIB family.</text>
</comment>
<keyword evidence="4" id="KW-0804">Transcription</keyword>
<dbReference type="Pfam" id="PF00382">
    <property type="entry name" value="TFIIB"/>
    <property type="match status" value="2"/>
</dbReference>
<dbReference type="InterPro" id="IPR036915">
    <property type="entry name" value="Cyclin-like_sf"/>
</dbReference>
<dbReference type="Gene3D" id="1.10.472.10">
    <property type="entry name" value="Cyclin-like"/>
    <property type="match status" value="1"/>
</dbReference>
<evidence type="ECO:0000256" key="1">
    <source>
        <dbReference type="ARBA" id="ARBA00010857"/>
    </source>
</evidence>
<dbReference type="SUPFAM" id="SSF57783">
    <property type="entry name" value="Zinc beta-ribbon"/>
    <property type="match status" value="1"/>
</dbReference>
<dbReference type="InterPro" id="IPR013150">
    <property type="entry name" value="TFIIB_cyclin"/>
</dbReference>
<dbReference type="Pfam" id="PF08271">
    <property type="entry name" value="Zn_Ribbon_TF"/>
    <property type="match status" value="1"/>
</dbReference>
<dbReference type="InterPro" id="IPR013137">
    <property type="entry name" value="Znf_TFIIB"/>
</dbReference>
<dbReference type="SMART" id="SM00385">
    <property type="entry name" value="CYCLIN"/>
    <property type="match status" value="2"/>
</dbReference>
<comment type="caution">
    <text evidence="8">The sequence shown here is derived from an EMBL/GenBank/DDBJ whole genome shotgun (WGS) entry which is preliminary data.</text>
</comment>
<dbReference type="InterPro" id="IPR013763">
    <property type="entry name" value="Cyclin-like_dom"/>
</dbReference>
<name>A0ABQ8UHY4_9EUKA</name>
<evidence type="ECO:0000256" key="5">
    <source>
        <dbReference type="ARBA" id="ARBA00031706"/>
    </source>
</evidence>
<keyword evidence="2" id="KW-0677">Repeat</keyword>
<dbReference type="Gene3D" id="1.10.472.170">
    <property type="match status" value="1"/>
</dbReference>
<reference evidence="8" key="1">
    <citation type="journal article" date="2022" name="bioRxiv">
        <title>Genomics of Preaxostyla Flagellates Illuminates Evolutionary Transitions and the Path Towards Mitochondrial Loss.</title>
        <authorList>
            <person name="Novak L.V.F."/>
            <person name="Treitli S.C."/>
            <person name="Pyrih J."/>
            <person name="Halakuc P."/>
            <person name="Pipaliya S.V."/>
            <person name="Vacek V."/>
            <person name="Brzon O."/>
            <person name="Soukal P."/>
            <person name="Eme L."/>
            <person name="Dacks J.B."/>
            <person name="Karnkowska A."/>
            <person name="Elias M."/>
            <person name="Hampl V."/>
        </authorList>
    </citation>
    <scope>NUCLEOTIDE SEQUENCE</scope>
    <source>
        <strain evidence="8">RCP-MX</strain>
    </source>
</reference>
<dbReference type="Proteomes" id="UP001141327">
    <property type="component" value="Unassembled WGS sequence"/>
</dbReference>
<dbReference type="PRINTS" id="PR00685">
    <property type="entry name" value="TIFACTORIIB"/>
</dbReference>
<dbReference type="EMBL" id="JAPMOS010000025">
    <property type="protein sequence ID" value="KAJ4458848.1"/>
    <property type="molecule type" value="Genomic_DNA"/>
</dbReference>
<keyword evidence="3" id="KW-0805">Transcription regulation</keyword>
<dbReference type="InterPro" id="IPR000812">
    <property type="entry name" value="TFIIB"/>
</dbReference>
<feature type="compositionally biased region" description="Basic and acidic residues" evidence="6">
    <location>
        <begin position="61"/>
        <end position="71"/>
    </location>
</feature>
<feature type="region of interest" description="Disordered" evidence="6">
    <location>
        <begin position="61"/>
        <end position="83"/>
    </location>
</feature>
<dbReference type="SUPFAM" id="SSF47954">
    <property type="entry name" value="Cyclin-like"/>
    <property type="match status" value="2"/>
</dbReference>
<evidence type="ECO:0000256" key="2">
    <source>
        <dbReference type="ARBA" id="ARBA00022737"/>
    </source>
</evidence>
<protein>
    <recommendedName>
        <fullName evidence="5">General transcription factor TFIIB</fullName>
    </recommendedName>
</protein>
<dbReference type="PANTHER" id="PTHR11618:SF13">
    <property type="entry name" value="TRANSCRIPTION INITIATION FACTOR IIB"/>
    <property type="match status" value="1"/>
</dbReference>
<organism evidence="8 9">
    <name type="scientific">Paratrimastix pyriformis</name>
    <dbReference type="NCBI Taxonomy" id="342808"/>
    <lineage>
        <taxon>Eukaryota</taxon>
        <taxon>Metamonada</taxon>
        <taxon>Preaxostyla</taxon>
        <taxon>Paratrimastigidae</taxon>
        <taxon>Paratrimastix</taxon>
    </lineage>
</organism>
<sequence length="326" mass="35578">MDAPESPGTPSEFTSTDAPETLCPRCHNFCNEDYRNGKYVCERCGLVVKTQLIDTRSEWRTFSDSHDEGNDPNRVGGPQNPWISDSTLSTTMARTDAAGHAAQGFQQMSKFQGGTTSASDRNIMNAIREIDAMGAKMGLSDATKNIAKQCYKEMESKSTMRGRNIKAMVVATVFAACRQAHVSRTFKEVCSMSGVPRKDVTHAYKHVIRTLGLSSQTAGPEQYLPRFCSALRLPESVRQSVQEVAQKICELGLLGGRLPTAICAASLYIVVHLHGGPTIRSAKDIADTAGIAESTLHATYKEIYAQREQLLPRGFTAEKLAQLPVG</sequence>
<evidence type="ECO:0000313" key="9">
    <source>
        <dbReference type="Proteomes" id="UP001141327"/>
    </source>
</evidence>
<feature type="domain" description="Cyclin-like" evidence="7">
    <location>
        <begin position="128"/>
        <end position="209"/>
    </location>
</feature>
<feature type="domain" description="Cyclin-like" evidence="7">
    <location>
        <begin position="222"/>
        <end position="305"/>
    </location>
</feature>